<dbReference type="Proteomes" id="UP001295444">
    <property type="component" value="Chromosome 11"/>
</dbReference>
<feature type="compositionally biased region" description="Polar residues" evidence="1">
    <location>
        <begin position="118"/>
        <end position="128"/>
    </location>
</feature>
<name>A0AAD1TB87_PELCU</name>
<feature type="region of interest" description="Disordered" evidence="1">
    <location>
        <begin position="73"/>
        <end position="131"/>
    </location>
</feature>
<evidence type="ECO:0000256" key="1">
    <source>
        <dbReference type="SAM" id="MobiDB-lite"/>
    </source>
</evidence>
<feature type="compositionally biased region" description="Basic and acidic residues" evidence="1">
    <location>
        <begin position="98"/>
        <end position="117"/>
    </location>
</feature>
<reference evidence="3" key="1">
    <citation type="submission" date="2022-03" db="EMBL/GenBank/DDBJ databases">
        <authorList>
            <person name="Alioto T."/>
            <person name="Alioto T."/>
            <person name="Gomez Garrido J."/>
        </authorList>
    </citation>
    <scope>NUCLEOTIDE SEQUENCE</scope>
</reference>
<organism evidence="3 4">
    <name type="scientific">Pelobates cultripes</name>
    <name type="common">Western spadefoot toad</name>
    <dbReference type="NCBI Taxonomy" id="61616"/>
    <lineage>
        <taxon>Eukaryota</taxon>
        <taxon>Metazoa</taxon>
        <taxon>Chordata</taxon>
        <taxon>Craniata</taxon>
        <taxon>Vertebrata</taxon>
        <taxon>Euteleostomi</taxon>
        <taxon>Amphibia</taxon>
        <taxon>Batrachia</taxon>
        <taxon>Anura</taxon>
        <taxon>Pelobatoidea</taxon>
        <taxon>Pelobatidae</taxon>
        <taxon>Pelobates</taxon>
    </lineage>
</organism>
<feature type="compositionally biased region" description="Low complexity" evidence="1">
    <location>
        <begin position="161"/>
        <end position="187"/>
    </location>
</feature>
<protein>
    <submittedName>
        <fullName evidence="3">Uncharacterized protein</fullName>
    </submittedName>
</protein>
<feature type="compositionally biased region" description="Polar residues" evidence="1">
    <location>
        <begin position="144"/>
        <end position="158"/>
    </location>
</feature>
<sequence length="269" mass="29613">MMAVMKSIIVFTLVGVCLSANQRGSRPFSFPGKPVQEISSFKRSIEFSNSGSVNTNPHKNNLKINSQPETFSLANPHARNNIPGANIPQHPQEAQAKPVKDSDKAHSVEQTSLKREISNNIAQNTTDSEVPAIVENAGDENVYSSIVNDTSPSNNNEVESSKSSSESSSKSSSESSSESSSKSSSKSFSEESKHVNSKHVPQHQESKSSSESNELLAESKNLLQFVKPNPNFQPLRKNYFSQQIRSFRKNNSVINGARGKKQYRRLNSR</sequence>
<feature type="signal peptide" evidence="2">
    <location>
        <begin position="1"/>
        <end position="19"/>
    </location>
</feature>
<dbReference type="AlphaFoldDB" id="A0AAD1TB87"/>
<keyword evidence="2" id="KW-0732">Signal</keyword>
<evidence type="ECO:0000256" key="2">
    <source>
        <dbReference type="SAM" id="SignalP"/>
    </source>
</evidence>
<proteinExistence type="predicted"/>
<gene>
    <name evidence="3" type="ORF">PECUL_23A022760</name>
</gene>
<evidence type="ECO:0000313" key="3">
    <source>
        <dbReference type="EMBL" id="CAH2322688.1"/>
    </source>
</evidence>
<keyword evidence="4" id="KW-1185">Reference proteome</keyword>
<dbReference type="EMBL" id="OW240922">
    <property type="protein sequence ID" value="CAH2322688.1"/>
    <property type="molecule type" value="Genomic_DNA"/>
</dbReference>
<feature type="region of interest" description="Disordered" evidence="1">
    <location>
        <begin position="144"/>
        <end position="215"/>
    </location>
</feature>
<evidence type="ECO:0000313" key="4">
    <source>
        <dbReference type="Proteomes" id="UP001295444"/>
    </source>
</evidence>
<accession>A0AAD1TB87</accession>
<feature type="chain" id="PRO_5042247546" evidence="2">
    <location>
        <begin position="20"/>
        <end position="269"/>
    </location>
</feature>